<comment type="caution">
    <text evidence="1">The sequence shown here is derived from an EMBL/GenBank/DDBJ whole genome shotgun (WGS) entry which is preliminary data.</text>
</comment>
<organism evidence="1 2">
    <name type="scientific">Mucuna pruriens</name>
    <name type="common">Velvet bean</name>
    <name type="synonym">Dolichos pruriens</name>
    <dbReference type="NCBI Taxonomy" id="157652"/>
    <lineage>
        <taxon>Eukaryota</taxon>
        <taxon>Viridiplantae</taxon>
        <taxon>Streptophyta</taxon>
        <taxon>Embryophyta</taxon>
        <taxon>Tracheophyta</taxon>
        <taxon>Spermatophyta</taxon>
        <taxon>Magnoliopsida</taxon>
        <taxon>eudicotyledons</taxon>
        <taxon>Gunneridae</taxon>
        <taxon>Pentapetalae</taxon>
        <taxon>rosids</taxon>
        <taxon>fabids</taxon>
        <taxon>Fabales</taxon>
        <taxon>Fabaceae</taxon>
        <taxon>Papilionoideae</taxon>
        <taxon>50 kb inversion clade</taxon>
        <taxon>NPAAA clade</taxon>
        <taxon>indigoferoid/millettioid clade</taxon>
        <taxon>Phaseoleae</taxon>
        <taxon>Mucuna</taxon>
    </lineage>
</organism>
<gene>
    <name evidence="1" type="ORF">CR513_31608</name>
</gene>
<reference evidence="1" key="1">
    <citation type="submission" date="2018-05" db="EMBL/GenBank/DDBJ databases">
        <title>Draft genome of Mucuna pruriens seed.</title>
        <authorList>
            <person name="Nnadi N.E."/>
            <person name="Vos R."/>
            <person name="Hasami M.H."/>
            <person name="Devisetty U.K."/>
            <person name="Aguiy J.C."/>
        </authorList>
    </citation>
    <scope>NUCLEOTIDE SEQUENCE [LARGE SCALE GENOMIC DNA]</scope>
    <source>
        <strain evidence="1">JCA_2017</strain>
    </source>
</reference>
<name>A0A371G9E3_MUCPR</name>
<dbReference type="AlphaFoldDB" id="A0A371G9E3"/>
<evidence type="ECO:0000313" key="2">
    <source>
        <dbReference type="Proteomes" id="UP000257109"/>
    </source>
</evidence>
<keyword evidence="2" id="KW-1185">Reference proteome</keyword>
<dbReference type="Proteomes" id="UP000257109">
    <property type="component" value="Unassembled WGS sequence"/>
</dbReference>
<proteinExistence type="predicted"/>
<sequence>MDNEMLMVRFEENEIEEANLSCESSKSPGEFQENGKIVRRVNSSFVYLVTKKENSNRIEEYRPIYFIDRPHL</sequence>
<dbReference type="EMBL" id="QJKJ01006362">
    <property type="protein sequence ID" value="RDX86983.1"/>
    <property type="molecule type" value="Genomic_DNA"/>
</dbReference>
<protein>
    <submittedName>
        <fullName evidence="1">Uncharacterized protein</fullName>
    </submittedName>
</protein>
<dbReference type="OrthoDB" id="1938551at2759"/>
<feature type="non-terminal residue" evidence="1">
    <location>
        <position position="1"/>
    </location>
</feature>
<accession>A0A371G9E3</accession>
<evidence type="ECO:0000313" key="1">
    <source>
        <dbReference type="EMBL" id="RDX86983.1"/>
    </source>
</evidence>